<dbReference type="Proteomes" id="UP000000305">
    <property type="component" value="Unassembled WGS sequence"/>
</dbReference>
<feature type="chain" id="PRO_5003240529" evidence="1">
    <location>
        <begin position="25"/>
        <end position="121"/>
    </location>
</feature>
<name>E9G278_DAPPU</name>
<keyword evidence="3" id="KW-1185">Reference proteome</keyword>
<organism evidence="2 3">
    <name type="scientific">Daphnia pulex</name>
    <name type="common">Water flea</name>
    <dbReference type="NCBI Taxonomy" id="6669"/>
    <lineage>
        <taxon>Eukaryota</taxon>
        <taxon>Metazoa</taxon>
        <taxon>Ecdysozoa</taxon>
        <taxon>Arthropoda</taxon>
        <taxon>Crustacea</taxon>
        <taxon>Branchiopoda</taxon>
        <taxon>Diplostraca</taxon>
        <taxon>Cladocera</taxon>
        <taxon>Anomopoda</taxon>
        <taxon>Daphniidae</taxon>
        <taxon>Daphnia</taxon>
    </lineage>
</organism>
<evidence type="ECO:0000256" key="1">
    <source>
        <dbReference type="SAM" id="SignalP"/>
    </source>
</evidence>
<evidence type="ECO:0000313" key="2">
    <source>
        <dbReference type="EMBL" id="EFX86197.1"/>
    </source>
</evidence>
<sequence>MKAFRFVMIVLVCCSALLNALVNAKPTPDDGSYTGSASLDVEPSSFIDEENDYYSSLPELTRSRRNRGHGHHGGHHAGFVAGAATGAVIANHNEPNYYAPTYYYPTTYYPSNSYYDGYYYY</sequence>
<dbReference type="EMBL" id="GL732530">
    <property type="protein sequence ID" value="EFX86197.1"/>
    <property type="molecule type" value="Genomic_DNA"/>
</dbReference>
<evidence type="ECO:0000313" key="3">
    <source>
        <dbReference type="Proteomes" id="UP000000305"/>
    </source>
</evidence>
<accession>E9G278</accession>
<protein>
    <submittedName>
        <fullName evidence="2">Uncharacterized protein</fullName>
    </submittedName>
</protein>
<feature type="signal peptide" evidence="1">
    <location>
        <begin position="1"/>
        <end position="24"/>
    </location>
</feature>
<gene>
    <name evidence="2" type="ORF">DAPPUDRAFT_236902</name>
</gene>
<dbReference type="InParanoid" id="E9G278"/>
<dbReference type="OrthoDB" id="10404774at2759"/>
<dbReference type="HOGENOM" id="CLU_2040444_0_0_1"/>
<dbReference type="AlphaFoldDB" id="E9G278"/>
<keyword evidence="1" id="KW-0732">Signal</keyword>
<dbReference type="KEGG" id="dpx:DAPPUDRAFT_236902"/>
<proteinExistence type="predicted"/>
<reference evidence="2 3" key="1">
    <citation type="journal article" date="2011" name="Science">
        <title>The ecoresponsive genome of Daphnia pulex.</title>
        <authorList>
            <person name="Colbourne J.K."/>
            <person name="Pfrender M.E."/>
            <person name="Gilbert D."/>
            <person name="Thomas W.K."/>
            <person name="Tucker A."/>
            <person name="Oakley T.H."/>
            <person name="Tokishita S."/>
            <person name="Aerts A."/>
            <person name="Arnold G.J."/>
            <person name="Basu M.K."/>
            <person name="Bauer D.J."/>
            <person name="Caceres C.E."/>
            <person name="Carmel L."/>
            <person name="Casola C."/>
            <person name="Choi J.H."/>
            <person name="Detter J.C."/>
            <person name="Dong Q."/>
            <person name="Dusheyko S."/>
            <person name="Eads B.D."/>
            <person name="Frohlich T."/>
            <person name="Geiler-Samerotte K.A."/>
            <person name="Gerlach D."/>
            <person name="Hatcher P."/>
            <person name="Jogdeo S."/>
            <person name="Krijgsveld J."/>
            <person name="Kriventseva E.V."/>
            <person name="Kultz D."/>
            <person name="Laforsch C."/>
            <person name="Lindquist E."/>
            <person name="Lopez J."/>
            <person name="Manak J.R."/>
            <person name="Muller J."/>
            <person name="Pangilinan J."/>
            <person name="Patwardhan R.P."/>
            <person name="Pitluck S."/>
            <person name="Pritham E.J."/>
            <person name="Rechtsteiner A."/>
            <person name="Rho M."/>
            <person name="Rogozin I.B."/>
            <person name="Sakarya O."/>
            <person name="Salamov A."/>
            <person name="Schaack S."/>
            <person name="Shapiro H."/>
            <person name="Shiga Y."/>
            <person name="Skalitzky C."/>
            <person name="Smith Z."/>
            <person name="Souvorov A."/>
            <person name="Sung W."/>
            <person name="Tang Z."/>
            <person name="Tsuchiya D."/>
            <person name="Tu H."/>
            <person name="Vos H."/>
            <person name="Wang M."/>
            <person name="Wolf Y.I."/>
            <person name="Yamagata H."/>
            <person name="Yamada T."/>
            <person name="Ye Y."/>
            <person name="Shaw J.R."/>
            <person name="Andrews J."/>
            <person name="Crease T.J."/>
            <person name="Tang H."/>
            <person name="Lucas S.M."/>
            <person name="Robertson H.M."/>
            <person name="Bork P."/>
            <person name="Koonin E.V."/>
            <person name="Zdobnov E.M."/>
            <person name="Grigoriev I.V."/>
            <person name="Lynch M."/>
            <person name="Boore J.L."/>
        </authorList>
    </citation>
    <scope>NUCLEOTIDE SEQUENCE [LARGE SCALE GENOMIC DNA]</scope>
</reference>